<dbReference type="InterPro" id="IPR035490">
    <property type="entry name" value="GlmS/FrlB_SIS"/>
</dbReference>
<comment type="subcellular location">
    <subcellularLocation>
        <location evidence="2 10">Cytoplasm</location>
    </subcellularLocation>
</comment>
<dbReference type="Gene3D" id="3.60.20.10">
    <property type="entry name" value="Glutamine Phosphoribosylpyrophosphate, subunit 1, domain 1"/>
    <property type="match status" value="1"/>
</dbReference>
<keyword evidence="7 10" id="KW-0808">Transferase</keyword>
<dbReference type="GO" id="GO:0006002">
    <property type="term" value="P:fructose 6-phosphate metabolic process"/>
    <property type="evidence" value="ECO:0007669"/>
    <property type="project" value="TreeGrafter"/>
</dbReference>
<feature type="domain" description="SIS" evidence="12">
    <location>
        <begin position="455"/>
        <end position="599"/>
    </location>
</feature>
<dbReference type="NCBIfam" id="NF001484">
    <property type="entry name" value="PRK00331.1"/>
    <property type="match status" value="1"/>
</dbReference>
<dbReference type="InterPro" id="IPR001347">
    <property type="entry name" value="SIS_dom"/>
</dbReference>
<comment type="function">
    <text evidence="10">Catalyzes the first step in hexosamine metabolism, converting fructose-6P into glucosamine-6P using glutamine as a nitrogen source.</text>
</comment>
<dbReference type="EMBL" id="FOOX01000014">
    <property type="protein sequence ID" value="SFH04784.1"/>
    <property type="molecule type" value="Genomic_DNA"/>
</dbReference>
<dbReference type="InterPro" id="IPR035466">
    <property type="entry name" value="GlmS/AgaS_SIS"/>
</dbReference>
<organism evidence="13 14">
    <name type="scientific">Desulfotruncus arcticus DSM 17038</name>
    <dbReference type="NCBI Taxonomy" id="1121424"/>
    <lineage>
        <taxon>Bacteria</taxon>
        <taxon>Bacillati</taxon>
        <taxon>Bacillota</taxon>
        <taxon>Clostridia</taxon>
        <taxon>Eubacteriales</taxon>
        <taxon>Desulfallaceae</taxon>
        <taxon>Desulfotruncus</taxon>
    </lineage>
</organism>
<evidence type="ECO:0000256" key="7">
    <source>
        <dbReference type="ARBA" id="ARBA00022679"/>
    </source>
</evidence>
<dbReference type="GO" id="GO:0004360">
    <property type="term" value="F:glutamine-fructose-6-phosphate transaminase (isomerizing) activity"/>
    <property type="evidence" value="ECO:0007669"/>
    <property type="project" value="UniProtKB-UniRule"/>
</dbReference>
<protein>
    <recommendedName>
        <fullName evidence="4 10">Glutamine--fructose-6-phosphate aminotransferase [isomerizing]</fullName>
        <ecNumber evidence="3 10">2.6.1.16</ecNumber>
    </recommendedName>
    <alternativeName>
        <fullName evidence="10">D-fructose-6-phosphate amidotransferase</fullName>
    </alternativeName>
    <alternativeName>
        <fullName evidence="10">GFAT</fullName>
    </alternativeName>
    <alternativeName>
        <fullName evidence="10">Glucosamine-6-phosphate synthase</fullName>
    </alternativeName>
    <alternativeName>
        <fullName evidence="10">Hexosephosphate aminotransferase</fullName>
    </alternativeName>
    <alternativeName>
        <fullName evidence="10">L-glutamine--D-fructose-6-phosphate amidotransferase</fullName>
    </alternativeName>
</protein>
<evidence type="ECO:0000256" key="2">
    <source>
        <dbReference type="ARBA" id="ARBA00004496"/>
    </source>
</evidence>
<dbReference type="FunFam" id="3.40.50.10490:FF:000022">
    <property type="entry name" value="Glutamine--fructose-6-phosphate aminotransferase [isomerizing]"/>
    <property type="match status" value="1"/>
</dbReference>
<evidence type="ECO:0000256" key="1">
    <source>
        <dbReference type="ARBA" id="ARBA00001031"/>
    </source>
</evidence>
<evidence type="ECO:0000256" key="10">
    <source>
        <dbReference type="HAMAP-Rule" id="MF_00164"/>
    </source>
</evidence>
<feature type="initiator methionine" description="Removed" evidence="10">
    <location>
        <position position="1"/>
    </location>
</feature>
<evidence type="ECO:0000259" key="12">
    <source>
        <dbReference type="PROSITE" id="PS51464"/>
    </source>
</evidence>
<dbReference type="SUPFAM" id="SSF56235">
    <property type="entry name" value="N-terminal nucleophile aminohydrolases (Ntn hydrolases)"/>
    <property type="match status" value="1"/>
</dbReference>
<keyword evidence="14" id="KW-1185">Reference proteome</keyword>
<evidence type="ECO:0000256" key="4">
    <source>
        <dbReference type="ARBA" id="ARBA00016090"/>
    </source>
</evidence>
<feature type="domain" description="Glutamine amidotransferase type-2" evidence="11">
    <location>
        <begin position="2"/>
        <end position="217"/>
    </location>
</feature>
<dbReference type="HAMAP" id="MF_00164">
    <property type="entry name" value="GlmS"/>
    <property type="match status" value="1"/>
</dbReference>
<dbReference type="Gene3D" id="3.40.50.10490">
    <property type="entry name" value="Glucose-6-phosphate isomerase like protein, domain 1"/>
    <property type="match status" value="2"/>
</dbReference>
<dbReference type="OrthoDB" id="106547at2"/>
<dbReference type="RefSeq" id="WP_092472976.1">
    <property type="nucleotide sequence ID" value="NZ_FOOX01000014.1"/>
</dbReference>
<dbReference type="CDD" id="cd05008">
    <property type="entry name" value="SIS_GlmS_GlmD_1"/>
    <property type="match status" value="1"/>
</dbReference>
<dbReference type="PROSITE" id="PS51278">
    <property type="entry name" value="GATASE_TYPE_2"/>
    <property type="match status" value="1"/>
</dbReference>
<keyword evidence="8" id="KW-0677">Repeat</keyword>
<evidence type="ECO:0000256" key="8">
    <source>
        <dbReference type="ARBA" id="ARBA00022737"/>
    </source>
</evidence>
<dbReference type="STRING" id="341036.SAMN05660649_03654"/>
<dbReference type="GO" id="GO:0097367">
    <property type="term" value="F:carbohydrate derivative binding"/>
    <property type="evidence" value="ECO:0007669"/>
    <property type="project" value="InterPro"/>
</dbReference>
<dbReference type="InterPro" id="IPR046348">
    <property type="entry name" value="SIS_dom_sf"/>
</dbReference>
<dbReference type="InterPro" id="IPR029055">
    <property type="entry name" value="Ntn_hydrolases_N"/>
</dbReference>
<dbReference type="PROSITE" id="PS51464">
    <property type="entry name" value="SIS"/>
    <property type="match status" value="2"/>
</dbReference>
<evidence type="ECO:0000256" key="9">
    <source>
        <dbReference type="ARBA" id="ARBA00022962"/>
    </source>
</evidence>
<proteinExistence type="inferred from homology"/>
<evidence type="ECO:0000313" key="13">
    <source>
        <dbReference type="EMBL" id="SFH04784.1"/>
    </source>
</evidence>
<dbReference type="NCBIfam" id="TIGR01135">
    <property type="entry name" value="glmS"/>
    <property type="match status" value="1"/>
</dbReference>
<evidence type="ECO:0000256" key="6">
    <source>
        <dbReference type="ARBA" id="ARBA00022576"/>
    </source>
</evidence>
<dbReference type="FunFam" id="3.40.50.10490:FF:000001">
    <property type="entry name" value="Glutamine--fructose-6-phosphate aminotransferase [isomerizing]"/>
    <property type="match status" value="1"/>
</dbReference>
<dbReference type="GO" id="GO:0006047">
    <property type="term" value="P:UDP-N-acetylglucosamine metabolic process"/>
    <property type="evidence" value="ECO:0007669"/>
    <property type="project" value="TreeGrafter"/>
</dbReference>
<evidence type="ECO:0000256" key="3">
    <source>
        <dbReference type="ARBA" id="ARBA00012916"/>
    </source>
</evidence>
<gene>
    <name evidence="10" type="primary">glmS</name>
    <name evidence="13" type="ORF">SAMN05660649_03654</name>
</gene>
<evidence type="ECO:0000259" key="11">
    <source>
        <dbReference type="PROSITE" id="PS51278"/>
    </source>
</evidence>
<feature type="active site" description="For Fru-6P isomerization activity" evidence="10">
    <location>
        <position position="604"/>
    </location>
</feature>
<dbReference type="PANTHER" id="PTHR10937:SF0">
    <property type="entry name" value="GLUTAMINE--FRUCTOSE-6-PHOSPHATE TRANSAMINASE (ISOMERIZING)"/>
    <property type="match status" value="1"/>
</dbReference>
<keyword evidence="9" id="KW-0315">Glutamine amidotransferase</keyword>
<reference evidence="14" key="1">
    <citation type="submission" date="2016-10" db="EMBL/GenBank/DDBJ databases">
        <authorList>
            <person name="Varghese N."/>
            <person name="Submissions S."/>
        </authorList>
    </citation>
    <scope>NUCLEOTIDE SEQUENCE [LARGE SCALE GENOMIC DNA]</scope>
    <source>
        <strain evidence="14">DSM 17038</strain>
    </source>
</reference>
<dbReference type="Pfam" id="PF13522">
    <property type="entry name" value="GATase_6"/>
    <property type="match status" value="1"/>
</dbReference>
<dbReference type="GO" id="GO:0006487">
    <property type="term" value="P:protein N-linked glycosylation"/>
    <property type="evidence" value="ECO:0007669"/>
    <property type="project" value="TreeGrafter"/>
</dbReference>
<dbReference type="Pfam" id="PF01380">
    <property type="entry name" value="SIS"/>
    <property type="match status" value="2"/>
</dbReference>
<comment type="subunit">
    <text evidence="10">Homodimer.</text>
</comment>
<dbReference type="InterPro" id="IPR005855">
    <property type="entry name" value="GFAT"/>
</dbReference>
<dbReference type="AlphaFoldDB" id="A0A1I2WTW5"/>
<sequence length="609" mass="67287">MCGIVGYLGGRQAAPILLEGLQKLEYRGYDSAGIAVIRGNTIETLKKSGKLAQLRAQMNGYMPESTIGIGHTRWATHGRPNDLNAHPHIDCQGRFAVIHNGIIENYLTLREWLISQGHVFRSETDTEVLPHLIEEFYMGDMVETIQRVIRKVDGSYAMVALALDEPNRLVAARHDSPLVVGLGEGENFLASDIPALLKHTRQTYILEDGEIAVLTRNDVEVCDRSGQRVDKKVFHVKWEAAQAEKGGYDHFMLKEIHEQPRALKDTLSGRIAPDGSRVVLNEINIPQEQLQQINKVVITACGTAFHAGLVGKYVIETLARIPVEADIASELRYRNPLIDKNTLVIVISQSGETADTLAALREARRKGARVIAVTNVVDSSVARDADDVLYTWAGPEIAVASTKAYITQLLSMYLLGLYLAQSRGTLEDKEITQIITDLRKLPDKVASILENGTNIKEFVQKHCNCEHAFFIGRGLDYAVAMEGSLKLKEISYIHAEAYAAGELKHGTLALIVKDVPVVALVTQQALYDKTVSNIKEVKAREATVLAVASRGLEEVAKVADEVLYIPRTHQMLTTILAVVPMQLLAYYMAVSRKCDVDQPRNLAKSVTVE</sequence>
<comment type="catalytic activity">
    <reaction evidence="1 10">
        <text>D-fructose 6-phosphate + L-glutamine = D-glucosamine 6-phosphate + L-glutamate</text>
        <dbReference type="Rhea" id="RHEA:13237"/>
        <dbReference type="ChEBI" id="CHEBI:29985"/>
        <dbReference type="ChEBI" id="CHEBI:58359"/>
        <dbReference type="ChEBI" id="CHEBI:58725"/>
        <dbReference type="ChEBI" id="CHEBI:61527"/>
        <dbReference type="EC" id="2.6.1.16"/>
    </reaction>
</comment>
<dbReference type="GO" id="GO:0005829">
    <property type="term" value="C:cytosol"/>
    <property type="evidence" value="ECO:0007669"/>
    <property type="project" value="TreeGrafter"/>
</dbReference>
<dbReference type="CDD" id="cd00714">
    <property type="entry name" value="GFAT"/>
    <property type="match status" value="1"/>
</dbReference>
<dbReference type="InterPro" id="IPR017932">
    <property type="entry name" value="GATase_2_dom"/>
</dbReference>
<dbReference type="EC" id="2.6.1.16" evidence="3 10"/>
<feature type="active site" description="Nucleophile; for GATase activity" evidence="10">
    <location>
        <position position="2"/>
    </location>
</feature>
<dbReference type="PANTHER" id="PTHR10937">
    <property type="entry name" value="GLUCOSAMINE--FRUCTOSE-6-PHOSPHATE AMINOTRANSFERASE, ISOMERIZING"/>
    <property type="match status" value="1"/>
</dbReference>
<evidence type="ECO:0000313" key="14">
    <source>
        <dbReference type="Proteomes" id="UP000199337"/>
    </source>
</evidence>
<evidence type="ECO:0000256" key="5">
    <source>
        <dbReference type="ARBA" id="ARBA00022490"/>
    </source>
</evidence>
<feature type="domain" description="SIS" evidence="12">
    <location>
        <begin position="286"/>
        <end position="425"/>
    </location>
</feature>
<dbReference type="Proteomes" id="UP000199337">
    <property type="component" value="Unassembled WGS sequence"/>
</dbReference>
<dbReference type="GO" id="GO:0005975">
    <property type="term" value="P:carbohydrate metabolic process"/>
    <property type="evidence" value="ECO:0007669"/>
    <property type="project" value="UniProtKB-UniRule"/>
</dbReference>
<name>A0A1I2WTW5_9FIRM</name>
<dbReference type="SUPFAM" id="SSF53697">
    <property type="entry name" value="SIS domain"/>
    <property type="match status" value="1"/>
</dbReference>
<dbReference type="InterPro" id="IPR047084">
    <property type="entry name" value="GFAT_N"/>
</dbReference>
<dbReference type="FunFam" id="3.60.20.10:FF:000006">
    <property type="entry name" value="Glutamine--fructose-6-phosphate aminotransferase [isomerizing]"/>
    <property type="match status" value="1"/>
</dbReference>
<keyword evidence="5 10" id="KW-0963">Cytoplasm</keyword>
<dbReference type="CDD" id="cd05009">
    <property type="entry name" value="SIS_GlmS_GlmD_2"/>
    <property type="match status" value="1"/>
</dbReference>
<accession>A0A1I2WTW5</accession>
<keyword evidence="6 10" id="KW-0032">Aminotransferase</keyword>